<evidence type="ECO:0000313" key="2">
    <source>
        <dbReference type="EMBL" id="MFA1612403.1"/>
    </source>
</evidence>
<dbReference type="InterPro" id="IPR019887">
    <property type="entry name" value="Tscrpt_reg_AsnC/Lrp_C"/>
</dbReference>
<dbReference type="SUPFAM" id="SSF54909">
    <property type="entry name" value="Dimeric alpha+beta barrel"/>
    <property type="match status" value="1"/>
</dbReference>
<reference evidence="2 3" key="1">
    <citation type="submission" date="2024-08" db="EMBL/GenBank/DDBJ databases">
        <title>Halobellus sp. MBLA0158 whole genome sequence.</title>
        <authorList>
            <person name="Hwang C.Y."/>
            <person name="Cho E.-S."/>
            <person name="Seo M.-J."/>
        </authorList>
    </citation>
    <scope>NUCLEOTIDE SEQUENCE [LARGE SCALE GENOMIC DNA]</scope>
    <source>
        <strain evidence="2 3">MBLA0158</strain>
    </source>
</reference>
<sequence length="76" mass="8008">MVTAYVTVTASSGDVDRLKPAMAGIDETIERVEVVAGDVDYVVKARADDVSALKDVAAALRELDGIEGTETHIGME</sequence>
<gene>
    <name evidence="2" type="ORF">OS889_15510</name>
</gene>
<dbReference type="InterPro" id="IPR011008">
    <property type="entry name" value="Dimeric_a/b-barrel"/>
</dbReference>
<dbReference type="Gene3D" id="3.30.70.920">
    <property type="match status" value="1"/>
</dbReference>
<keyword evidence="3" id="KW-1185">Reference proteome</keyword>
<dbReference type="Pfam" id="PF01037">
    <property type="entry name" value="AsnC_trans_reg"/>
    <property type="match status" value="1"/>
</dbReference>
<evidence type="ECO:0000313" key="3">
    <source>
        <dbReference type="Proteomes" id="UP001570511"/>
    </source>
</evidence>
<accession>A0ABD5MEU4</accession>
<protein>
    <submittedName>
        <fullName evidence="2">Lrp/AsnC ligand binding domain-containing protein</fullName>
    </submittedName>
</protein>
<organism evidence="2 3">
    <name type="scientific">Halobellus rubicundus</name>
    <dbReference type="NCBI Taxonomy" id="2996466"/>
    <lineage>
        <taxon>Archaea</taxon>
        <taxon>Methanobacteriati</taxon>
        <taxon>Methanobacteriota</taxon>
        <taxon>Stenosarchaea group</taxon>
        <taxon>Halobacteria</taxon>
        <taxon>Halobacteriales</taxon>
        <taxon>Haloferacaceae</taxon>
        <taxon>Halobellus</taxon>
    </lineage>
</organism>
<dbReference type="Proteomes" id="UP001570511">
    <property type="component" value="Unassembled WGS sequence"/>
</dbReference>
<dbReference type="EMBL" id="JBGNYA010000001">
    <property type="protein sequence ID" value="MFA1612403.1"/>
    <property type="molecule type" value="Genomic_DNA"/>
</dbReference>
<proteinExistence type="predicted"/>
<dbReference type="AlphaFoldDB" id="A0ABD5MEU4"/>
<name>A0ABD5MEU4_9EURY</name>
<dbReference type="RefSeq" id="WP_372391343.1">
    <property type="nucleotide sequence ID" value="NZ_JBGNYA010000001.1"/>
</dbReference>
<evidence type="ECO:0000259" key="1">
    <source>
        <dbReference type="Pfam" id="PF01037"/>
    </source>
</evidence>
<feature type="domain" description="Transcription regulator AsnC/Lrp ligand binding" evidence="1">
    <location>
        <begin position="6"/>
        <end position="76"/>
    </location>
</feature>
<comment type="caution">
    <text evidence="2">The sequence shown here is derived from an EMBL/GenBank/DDBJ whole genome shotgun (WGS) entry which is preliminary data.</text>
</comment>